<dbReference type="OrthoDB" id="3171056at2"/>
<sequence>MTWHWWLILALALAALGLSLHNRASIGALRSRLVHANAAATGILPQKTAETGKRTVAVVVNPTKIGDMRDLRAVVEQAAADAGYSATRWYGTTPDDPGAGQTRAALAEGPAVVIAAGGDGTVRTVAGQLAGTDVPLGILPLGTGNLLARNLNLPLGSSLSNLAMVALTGRPQRIDVGRIGAPEPTEGELAQIADMGPDARPFAGREPFLVIAGMGFDADVMNDADHGLKHAMGWGAYLVSGFKFMRRSRVNAMVVAGDGSNSFRVEARSILFANCARLPAGFVLAPDARIDDGWLDLVLVDTKGWIFGWGDVMRRMGLQGIGVRRTILPSAGTIDLRRMRSATVTADRPELVEADGDALGYATKVMAEIDPLALTVHVL</sequence>
<dbReference type="InterPro" id="IPR001206">
    <property type="entry name" value="Diacylglycerol_kinase_cat_dom"/>
</dbReference>
<keyword evidence="4" id="KW-0547">Nucleotide-binding</keyword>
<evidence type="ECO:0000256" key="4">
    <source>
        <dbReference type="ARBA" id="ARBA00022741"/>
    </source>
</evidence>
<dbReference type="PROSITE" id="PS50146">
    <property type="entry name" value="DAGK"/>
    <property type="match status" value="1"/>
</dbReference>
<dbReference type="SMART" id="SM00046">
    <property type="entry name" value="DAGKc"/>
    <property type="match status" value="1"/>
</dbReference>
<keyword evidence="7" id="KW-0444">Lipid biosynthesis</keyword>
<keyword evidence="7" id="KW-0594">Phospholipid biosynthesis</keyword>
<name>A0A179B381_9ACTO</name>
<evidence type="ECO:0000256" key="3">
    <source>
        <dbReference type="ARBA" id="ARBA00022679"/>
    </source>
</evidence>
<organism evidence="10 11">
    <name type="scientific">Peptidiphaga gingivicola</name>
    <dbReference type="NCBI Taxonomy" id="2741497"/>
    <lineage>
        <taxon>Bacteria</taxon>
        <taxon>Bacillati</taxon>
        <taxon>Actinomycetota</taxon>
        <taxon>Actinomycetes</taxon>
        <taxon>Actinomycetales</taxon>
        <taxon>Actinomycetaceae</taxon>
        <taxon>Peptidiphaga</taxon>
    </lineage>
</organism>
<reference evidence="10 11" key="1">
    <citation type="submission" date="2016-04" db="EMBL/GenBank/DDBJ databases">
        <title>Peptidophaga gingivicola gen. nov., sp. nov., isolated from human subgingival plaque.</title>
        <authorList>
            <person name="Beall C.J."/>
            <person name="Mokrzan E.M."/>
            <person name="Griffen A.L."/>
            <person name="Leys E.J."/>
        </authorList>
    </citation>
    <scope>NUCLEOTIDE SEQUENCE [LARGE SCALE GENOMIC DNA]</scope>
    <source>
        <strain evidence="10 11">BA112</strain>
    </source>
</reference>
<dbReference type="InterPro" id="IPR050187">
    <property type="entry name" value="Lipid_Phosphate_FormReg"/>
</dbReference>
<evidence type="ECO:0000256" key="7">
    <source>
        <dbReference type="ARBA" id="ARBA00023209"/>
    </source>
</evidence>
<dbReference type="InterPro" id="IPR045540">
    <property type="entry name" value="YegS/DAGK_C"/>
</dbReference>
<comment type="caution">
    <text evidence="10">The sequence shown here is derived from an EMBL/GenBank/DDBJ whole genome shotgun (WGS) entry which is preliminary data.</text>
</comment>
<dbReference type="Pfam" id="PF00781">
    <property type="entry name" value="DAGK_cat"/>
    <property type="match status" value="1"/>
</dbReference>
<protein>
    <recommendedName>
        <fullName evidence="9">DAGKc domain-containing protein</fullName>
    </recommendedName>
</protein>
<accession>A0A179B381</accession>
<dbReference type="GO" id="GO:0016301">
    <property type="term" value="F:kinase activity"/>
    <property type="evidence" value="ECO:0007669"/>
    <property type="project" value="UniProtKB-KW"/>
</dbReference>
<evidence type="ECO:0000313" key="10">
    <source>
        <dbReference type="EMBL" id="OAP86156.1"/>
    </source>
</evidence>
<dbReference type="AlphaFoldDB" id="A0A179B381"/>
<dbReference type="InterPro" id="IPR016064">
    <property type="entry name" value="NAD/diacylglycerol_kinase_sf"/>
</dbReference>
<keyword evidence="3" id="KW-0808">Transferase</keyword>
<evidence type="ECO:0000256" key="6">
    <source>
        <dbReference type="ARBA" id="ARBA00022840"/>
    </source>
</evidence>
<dbReference type="InterPro" id="IPR017438">
    <property type="entry name" value="ATP-NAD_kinase_N"/>
</dbReference>
<dbReference type="STRING" id="1823756.A4H34_02995"/>
<dbReference type="GO" id="GO:0005886">
    <property type="term" value="C:plasma membrane"/>
    <property type="evidence" value="ECO:0007669"/>
    <property type="project" value="TreeGrafter"/>
</dbReference>
<evidence type="ECO:0000313" key="11">
    <source>
        <dbReference type="Proteomes" id="UP000078368"/>
    </source>
</evidence>
<dbReference type="Gene3D" id="3.40.50.10330">
    <property type="entry name" value="Probable inorganic polyphosphate/atp-NAD kinase, domain 1"/>
    <property type="match status" value="1"/>
</dbReference>
<evidence type="ECO:0000259" key="9">
    <source>
        <dbReference type="PROSITE" id="PS50146"/>
    </source>
</evidence>
<feature type="domain" description="DAGKc" evidence="9">
    <location>
        <begin position="51"/>
        <end position="183"/>
    </location>
</feature>
<dbReference type="Gene3D" id="2.60.200.40">
    <property type="match status" value="1"/>
</dbReference>
<dbReference type="Proteomes" id="UP000078368">
    <property type="component" value="Unassembled WGS sequence"/>
</dbReference>
<keyword evidence="5" id="KW-0418">Kinase</keyword>
<dbReference type="PANTHER" id="PTHR12358">
    <property type="entry name" value="SPHINGOSINE KINASE"/>
    <property type="match status" value="1"/>
</dbReference>
<dbReference type="PANTHER" id="PTHR12358:SF106">
    <property type="entry name" value="LIPID KINASE YEGS"/>
    <property type="match status" value="1"/>
</dbReference>
<keyword evidence="8" id="KW-1208">Phospholipid metabolism</keyword>
<evidence type="ECO:0000256" key="5">
    <source>
        <dbReference type="ARBA" id="ARBA00022777"/>
    </source>
</evidence>
<keyword evidence="11" id="KW-1185">Reference proteome</keyword>
<comment type="cofactor">
    <cofactor evidence="1">
        <name>Mg(2+)</name>
        <dbReference type="ChEBI" id="CHEBI:18420"/>
    </cofactor>
</comment>
<comment type="similarity">
    <text evidence="2">Belongs to the diacylglycerol/lipid kinase family.</text>
</comment>
<dbReference type="SUPFAM" id="SSF111331">
    <property type="entry name" value="NAD kinase/diacylglycerol kinase-like"/>
    <property type="match status" value="1"/>
</dbReference>
<evidence type="ECO:0000256" key="1">
    <source>
        <dbReference type="ARBA" id="ARBA00001946"/>
    </source>
</evidence>
<proteinExistence type="inferred from homology"/>
<evidence type="ECO:0000256" key="2">
    <source>
        <dbReference type="ARBA" id="ARBA00005983"/>
    </source>
</evidence>
<dbReference type="EMBL" id="LVZK01000001">
    <property type="protein sequence ID" value="OAP86156.1"/>
    <property type="molecule type" value="Genomic_DNA"/>
</dbReference>
<dbReference type="Pfam" id="PF19279">
    <property type="entry name" value="YegS_C"/>
    <property type="match status" value="1"/>
</dbReference>
<keyword evidence="7" id="KW-0443">Lipid metabolism</keyword>
<gene>
    <name evidence="10" type="ORF">A4H34_02995</name>
</gene>
<dbReference type="GO" id="GO:0005524">
    <property type="term" value="F:ATP binding"/>
    <property type="evidence" value="ECO:0007669"/>
    <property type="project" value="UniProtKB-KW"/>
</dbReference>
<keyword evidence="6" id="KW-0067">ATP-binding</keyword>
<dbReference type="GO" id="GO:0008654">
    <property type="term" value="P:phospholipid biosynthetic process"/>
    <property type="evidence" value="ECO:0007669"/>
    <property type="project" value="UniProtKB-KW"/>
</dbReference>
<evidence type="ECO:0000256" key="8">
    <source>
        <dbReference type="ARBA" id="ARBA00023264"/>
    </source>
</evidence>
<dbReference type="RefSeq" id="WP_064231026.1">
    <property type="nucleotide sequence ID" value="NZ_LVZK01000001.1"/>
</dbReference>